<dbReference type="AlphaFoldDB" id="A0A1I6RK32"/>
<protein>
    <submittedName>
        <fullName evidence="1">Sulfotransferase family protein</fullName>
    </submittedName>
</protein>
<organism evidence="1 2">
    <name type="scientific">Alloyangia pacifica</name>
    <dbReference type="NCBI Taxonomy" id="311180"/>
    <lineage>
        <taxon>Bacteria</taxon>
        <taxon>Pseudomonadati</taxon>
        <taxon>Pseudomonadota</taxon>
        <taxon>Alphaproteobacteria</taxon>
        <taxon>Rhodobacterales</taxon>
        <taxon>Roseobacteraceae</taxon>
        <taxon>Alloyangia</taxon>
    </lineage>
</organism>
<reference evidence="2" key="1">
    <citation type="submission" date="2016-10" db="EMBL/GenBank/DDBJ databases">
        <authorList>
            <person name="Varghese N."/>
            <person name="Submissions S."/>
        </authorList>
    </citation>
    <scope>NUCLEOTIDE SEQUENCE [LARGE SCALE GENOMIC DNA]</scope>
    <source>
        <strain evidence="2">DSM 26894</strain>
    </source>
</reference>
<dbReference type="Proteomes" id="UP000199392">
    <property type="component" value="Unassembled WGS sequence"/>
</dbReference>
<dbReference type="RefSeq" id="WP_176806551.1">
    <property type="nucleotide sequence ID" value="NZ_FNCL01000003.1"/>
</dbReference>
<dbReference type="EMBL" id="FOZW01000003">
    <property type="protein sequence ID" value="SFS65006.1"/>
    <property type="molecule type" value="Genomic_DNA"/>
</dbReference>
<evidence type="ECO:0000313" key="2">
    <source>
        <dbReference type="Proteomes" id="UP000199392"/>
    </source>
</evidence>
<dbReference type="SUPFAM" id="SSF52540">
    <property type="entry name" value="P-loop containing nucleoside triphosphate hydrolases"/>
    <property type="match status" value="1"/>
</dbReference>
<gene>
    <name evidence="1" type="ORF">SAMN04488050_103146</name>
</gene>
<name>A0A1I6RK32_9RHOB</name>
<dbReference type="Gene3D" id="3.40.50.300">
    <property type="entry name" value="P-loop containing nucleotide triphosphate hydrolases"/>
    <property type="match status" value="1"/>
</dbReference>
<keyword evidence="1" id="KW-0808">Transferase</keyword>
<sequence>MSDTSPIFILGLQRGGTNQLLNALRSHPDTVWPDGEMHEVLRPKPAVRADVFQALAGYLPTVLRSGDIMNPRQAPGPLRPRDRAWIARELARATARNLPEVRRYKRALAAQGLGPSFPSGRNRMLVKVMNYNIGLATELDRIYPGARFVGLVRDPYGICESMMARGADPAKILPLYRYFGETLLRLEARGLPLKVVRLEDMITDFRKTVDEVFALCGLEPGVTQGLCLQSKERITDASGRVVGTRKVDTFHAFDHVNGHMRGDVNDMARASLAPEVAGMIQKNCAAIMERFGYLAPKVLG</sequence>
<dbReference type="InterPro" id="IPR027417">
    <property type="entry name" value="P-loop_NTPase"/>
</dbReference>
<accession>A0A1I6RK32</accession>
<evidence type="ECO:0000313" key="1">
    <source>
        <dbReference type="EMBL" id="SFS65006.1"/>
    </source>
</evidence>
<keyword evidence="2" id="KW-1185">Reference proteome</keyword>
<dbReference type="STRING" id="311180.SAMN04488050_103146"/>
<proteinExistence type="predicted"/>
<dbReference type="GO" id="GO:0016740">
    <property type="term" value="F:transferase activity"/>
    <property type="evidence" value="ECO:0007669"/>
    <property type="project" value="UniProtKB-KW"/>
</dbReference>
<dbReference type="Pfam" id="PF13469">
    <property type="entry name" value="Sulfotransfer_3"/>
    <property type="match status" value="1"/>
</dbReference>